<gene>
    <name evidence="6" type="ORF">BDN70DRAFT_807721</name>
</gene>
<dbReference type="Pfam" id="PF02902">
    <property type="entry name" value="Peptidase_C48"/>
    <property type="match status" value="1"/>
</dbReference>
<feature type="compositionally biased region" description="Polar residues" evidence="4">
    <location>
        <begin position="34"/>
        <end position="44"/>
    </location>
</feature>
<dbReference type="Gene3D" id="3.40.395.10">
    <property type="entry name" value="Adenoviral Proteinase, Chain A"/>
    <property type="match status" value="1"/>
</dbReference>
<dbReference type="OrthoDB" id="3253684at2759"/>
<feature type="compositionally biased region" description="Basic and acidic residues" evidence="4">
    <location>
        <begin position="344"/>
        <end position="358"/>
    </location>
</feature>
<evidence type="ECO:0000313" key="6">
    <source>
        <dbReference type="EMBL" id="KAF9479003.1"/>
    </source>
</evidence>
<comment type="caution">
    <text evidence="6">The sequence shown here is derived from an EMBL/GenBank/DDBJ whole genome shotgun (WGS) entry which is preliminary data.</text>
</comment>
<evidence type="ECO:0000256" key="1">
    <source>
        <dbReference type="ARBA" id="ARBA00005234"/>
    </source>
</evidence>
<evidence type="ECO:0000256" key="4">
    <source>
        <dbReference type="SAM" id="MobiDB-lite"/>
    </source>
</evidence>
<dbReference type="InterPro" id="IPR003653">
    <property type="entry name" value="Peptidase_C48_C"/>
</dbReference>
<dbReference type="GO" id="GO:0019783">
    <property type="term" value="F:ubiquitin-like protein peptidase activity"/>
    <property type="evidence" value="ECO:0007669"/>
    <property type="project" value="UniProtKB-ARBA"/>
</dbReference>
<evidence type="ECO:0000259" key="5">
    <source>
        <dbReference type="PROSITE" id="PS50600"/>
    </source>
</evidence>
<feature type="domain" description="Ubiquitin-like protease family profile" evidence="5">
    <location>
        <begin position="967"/>
        <end position="1143"/>
    </location>
</feature>
<accession>A0A9P6D0U4</accession>
<organism evidence="6 7">
    <name type="scientific">Pholiota conissans</name>
    <dbReference type="NCBI Taxonomy" id="109636"/>
    <lineage>
        <taxon>Eukaryota</taxon>
        <taxon>Fungi</taxon>
        <taxon>Dikarya</taxon>
        <taxon>Basidiomycota</taxon>
        <taxon>Agaricomycotina</taxon>
        <taxon>Agaricomycetes</taxon>
        <taxon>Agaricomycetidae</taxon>
        <taxon>Agaricales</taxon>
        <taxon>Agaricineae</taxon>
        <taxon>Strophariaceae</taxon>
        <taxon>Pholiota</taxon>
    </lineage>
</organism>
<dbReference type="InterPro" id="IPR040521">
    <property type="entry name" value="KDZ"/>
</dbReference>
<feature type="region of interest" description="Disordered" evidence="4">
    <location>
        <begin position="31"/>
        <end position="50"/>
    </location>
</feature>
<dbReference type="GO" id="GO:0008234">
    <property type="term" value="F:cysteine-type peptidase activity"/>
    <property type="evidence" value="ECO:0007669"/>
    <property type="project" value="InterPro"/>
</dbReference>
<dbReference type="InterPro" id="IPR038765">
    <property type="entry name" value="Papain-like_cys_pep_sf"/>
</dbReference>
<dbReference type="AlphaFoldDB" id="A0A9P6D0U4"/>
<reference evidence="6" key="1">
    <citation type="submission" date="2020-11" db="EMBL/GenBank/DDBJ databases">
        <authorList>
            <consortium name="DOE Joint Genome Institute"/>
            <person name="Ahrendt S."/>
            <person name="Riley R."/>
            <person name="Andreopoulos W."/>
            <person name="Labutti K."/>
            <person name="Pangilinan J."/>
            <person name="Ruiz-Duenas F.J."/>
            <person name="Barrasa J.M."/>
            <person name="Sanchez-Garcia M."/>
            <person name="Camarero S."/>
            <person name="Miyauchi S."/>
            <person name="Serrano A."/>
            <person name="Linde D."/>
            <person name="Babiker R."/>
            <person name="Drula E."/>
            <person name="Ayuso-Fernandez I."/>
            <person name="Pacheco R."/>
            <person name="Padilla G."/>
            <person name="Ferreira P."/>
            <person name="Barriuso J."/>
            <person name="Kellner H."/>
            <person name="Castanera R."/>
            <person name="Alfaro M."/>
            <person name="Ramirez L."/>
            <person name="Pisabarro A.G."/>
            <person name="Kuo A."/>
            <person name="Tritt A."/>
            <person name="Lipzen A."/>
            <person name="He G."/>
            <person name="Yan M."/>
            <person name="Ng V."/>
            <person name="Cullen D."/>
            <person name="Martin F."/>
            <person name="Rosso M.-N."/>
            <person name="Henrissat B."/>
            <person name="Hibbett D."/>
            <person name="Martinez A.T."/>
            <person name="Grigoriev I.V."/>
        </authorList>
    </citation>
    <scope>NUCLEOTIDE SEQUENCE</scope>
    <source>
        <strain evidence="6">CIRM-BRFM 674</strain>
    </source>
</reference>
<dbReference type="PANTHER" id="PTHR33096:SF1">
    <property type="entry name" value="CXC1-LIKE CYSTEINE CLUSTER ASSOCIATED WITH KDZ TRANSPOSASES DOMAIN-CONTAINING PROTEIN"/>
    <property type="match status" value="1"/>
</dbReference>
<evidence type="ECO:0000256" key="3">
    <source>
        <dbReference type="ARBA" id="ARBA00022801"/>
    </source>
</evidence>
<comment type="similarity">
    <text evidence="1">Belongs to the peptidase C48 family.</text>
</comment>
<proteinExistence type="inferred from homology"/>
<keyword evidence="3" id="KW-0378">Hydrolase</keyword>
<name>A0A9P6D0U4_9AGAR</name>
<evidence type="ECO:0000313" key="7">
    <source>
        <dbReference type="Proteomes" id="UP000807469"/>
    </source>
</evidence>
<keyword evidence="2" id="KW-0645">Protease</keyword>
<keyword evidence="7" id="KW-1185">Reference proteome</keyword>
<protein>
    <recommendedName>
        <fullName evidence="5">Ubiquitin-like protease family profile domain-containing protein</fullName>
    </recommendedName>
</protein>
<dbReference type="SUPFAM" id="SSF54001">
    <property type="entry name" value="Cysteine proteinases"/>
    <property type="match status" value="1"/>
</dbReference>
<sequence length="1177" mass="131751">MGGDEAVADAALSINPNHQWVDEVEIEGFPPSWPTQASTPSKSPGKQKRVTPDQAAVNLYAKWQALLPKLVEPLLEYTLNSIGNPTQAVGKVLGAAACSRSSVCEVKEASVLCLYYDPNTLVRHGLFPTSPEQIRTAVSIDLLDFYSALFERSCDAVNAMATALNTFYSRRGFFLLNGKGERYKEPFRRGFGHAAQWMDGLRLLVERRTESLLQQADEYLQTCSSIPSAIPTSPFEPDLSQPAHNSNDTAPFESNRILRQLCPACFGGTRHGRPLQDGGDFQVATDGNFHHRHLVSGGESIRFHQPAHIIPKSFVDEVGDLLRQAKKTSPKCRNPKVPDTAVDECEKSHDAADGDKKKGGSSNEGRYDDMGWMSLVCRHDIPLFFANIDTPGEQQKYSVALILWLFGFIPPNATVTVLYDIGCVLDRSIQMYGLLPENIRPRIQFVTTAMHAYGHQWSCQLLYNPRLCQGLGLTDGEGVERTWSRLRKLIPLVRASSRARRIWLTDRQLSSIAYDLREDLGDWLKRRQRVGIEAQSAKARVVIEQSGMSEQQLRSQWDLQKAAQLSIRAHKPAQLKKELDAILSLQGDLDTVERAISAAKSTLASSSAPEDSKEILKNLLEMHTTFTNRVEALYVSLNIHDSYPDLRGASLDFVRTLLMARDLKISIRKRAIGSFFEWDRLDQAVGGRSQTLGTKLHQQTRRAISKRAPALLTSIKKFNAYCSKLDSMYDPSWSVPLPLPLPTKLADLRDDSSLMEDVWITPLEKASQPWLDDPDVRSGIRALIKLDRCIEEQRRLGHESDNLCAWFRRELGAVELAIRTPKCAIFSVQLDQYRNLLLHLKSRWSSPLASALRFESHVQEAASVAQRLTGSQELQRKWVCVTSTADEGVFAGEAQDGRENCPNSKNEGCLDQEALQNNRADDVDLLLSGLMPQEDDDDIVNLAEDRALINFINQSAAFPTSPYFQAYGLGADELRILTKTNALLNSSCINGLSALLQRLFTRDPLHSAAANRCVIFSTYDLVRIDYKASDAELWRNTYRTEFWSKDTWIIPIHRQSQCHWVLAVVYLSSGRIHLFDSLAGRVSQRDIRNISIFISRLFKLATRHGHSIPMSAARWTAQPAATQAVQTNAHDCGLWVLIWIAAILRGYGTIDGAVSEETMPTWRIALRNLVSAVSSSK</sequence>
<dbReference type="PROSITE" id="PS50600">
    <property type="entry name" value="ULP_PROTEASE"/>
    <property type="match status" value="1"/>
</dbReference>
<dbReference type="Pfam" id="PF18758">
    <property type="entry name" value="KDZ"/>
    <property type="match status" value="1"/>
</dbReference>
<dbReference type="Proteomes" id="UP000807469">
    <property type="component" value="Unassembled WGS sequence"/>
</dbReference>
<dbReference type="GO" id="GO:0006508">
    <property type="term" value="P:proteolysis"/>
    <property type="evidence" value="ECO:0007669"/>
    <property type="project" value="UniProtKB-KW"/>
</dbReference>
<evidence type="ECO:0000256" key="2">
    <source>
        <dbReference type="ARBA" id="ARBA00022670"/>
    </source>
</evidence>
<feature type="region of interest" description="Disordered" evidence="4">
    <location>
        <begin position="326"/>
        <end position="363"/>
    </location>
</feature>
<dbReference type="PANTHER" id="PTHR33096">
    <property type="entry name" value="CXC2 DOMAIN-CONTAINING PROTEIN"/>
    <property type="match status" value="1"/>
</dbReference>
<dbReference type="EMBL" id="MU155222">
    <property type="protein sequence ID" value="KAF9479003.1"/>
    <property type="molecule type" value="Genomic_DNA"/>
</dbReference>